<gene>
    <name evidence="2" type="ORF">PQU92_13570</name>
</gene>
<dbReference type="RefSeq" id="WP_272748778.1">
    <property type="nucleotide sequence ID" value="NZ_JAQQKX010000011.1"/>
</dbReference>
<feature type="region of interest" description="Disordered" evidence="1">
    <location>
        <begin position="18"/>
        <end position="58"/>
    </location>
</feature>
<evidence type="ECO:0000313" key="2">
    <source>
        <dbReference type="EMBL" id="MDC7684311.1"/>
    </source>
</evidence>
<dbReference type="Pfam" id="PF10691">
    <property type="entry name" value="DUF2497"/>
    <property type="match status" value="1"/>
</dbReference>
<dbReference type="Proteomes" id="UP001214854">
    <property type="component" value="Unassembled WGS sequence"/>
</dbReference>
<feature type="compositionally biased region" description="Acidic residues" evidence="1">
    <location>
        <begin position="47"/>
        <end position="58"/>
    </location>
</feature>
<sequence length="176" mass="19261">MSETAHEPTMEEILASIRRIISEDDAPEKAQPEPEPEPEVEAVAPEPEPEPEIEEEDDDVLELTTPYVAPTPAVSIGDIDAFDPAPVAKAAPKPAPKIDYAPTEHLVSERTVASAVSAFGQLTSGSLLPKEGRTIEDLLSEILRPMLQNWLDDNLPAIVETAVREEVERLARQARR</sequence>
<dbReference type="InterPro" id="IPR019632">
    <property type="entry name" value="DUF2497"/>
</dbReference>
<dbReference type="EMBL" id="JAQQKX010000011">
    <property type="protein sequence ID" value="MDC7684311.1"/>
    <property type="molecule type" value="Genomic_DNA"/>
</dbReference>
<proteinExistence type="predicted"/>
<evidence type="ECO:0000256" key="1">
    <source>
        <dbReference type="SAM" id="MobiDB-lite"/>
    </source>
</evidence>
<protein>
    <submittedName>
        <fullName evidence="2">DUF2497 domain-containing protein</fullName>
    </submittedName>
</protein>
<keyword evidence="3" id="KW-1185">Reference proteome</keyword>
<accession>A0ABT5HW54</accession>
<reference evidence="2 3" key="1">
    <citation type="submission" date="2023-01" db="EMBL/GenBank/DDBJ databases">
        <title>Novel species of the genus Asticcacaulis isolated from rivers.</title>
        <authorList>
            <person name="Lu H."/>
        </authorList>
    </citation>
    <scope>NUCLEOTIDE SEQUENCE [LARGE SCALE GENOMIC DNA]</scope>
    <source>
        <strain evidence="2 3">BYS171W</strain>
    </source>
</reference>
<name>A0ABT5HW54_9CAUL</name>
<comment type="caution">
    <text evidence="2">The sequence shown here is derived from an EMBL/GenBank/DDBJ whole genome shotgun (WGS) entry which is preliminary data.</text>
</comment>
<organism evidence="2 3">
    <name type="scientific">Asticcacaulis aquaticus</name>
    <dbReference type="NCBI Taxonomy" id="2984212"/>
    <lineage>
        <taxon>Bacteria</taxon>
        <taxon>Pseudomonadati</taxon>
        <taxon>Pseudomonadota</taxon>
        <taxon>Alphaproteobacteria</taxon>
        <taxon>Caulobacterales</taxon>
        <taxon>Caulobacteraceae</taxon>
        <taxon>Asticcacaulis</taxon>
    </lineage>
</organism>
<evidence type="ECO:0000313" key="3">
    <source>
        <dbReference type="Proteomes" id="UP001214854"/>
    </source>
</evidence>